<dbReference type="EMBL" id="JACSZT010000004">
    <property type="protein sequence ID" value="MBC6498482.1"/>
    <property type="molecule type" value="Genomic_DNA"/>
</dbReference>
<proteinExistence type="predicted"/>
<reference evidence="3 4" key="3">
    <citation type="journal article" date="2021" name="Int. J. Food Microbiol.">
        <title>Safety demonstration of a microbial species for use in the food chain: Weissella confusa.</title>
        <authorList>
            <person name="Bourdichon F."/>
            <person name="Patrone V."/>
            <person name="Fontana A."/>
            <person name="Milani G."/>
            <person name="Morelli L."/>
        </authorList>
    </citation>
    <scope>NUCLEOTIDE SEQUENCE [LARGE SCALE GENOMIC DNA]</scope>
    <source>
        <strain evidence="2">CCUG 30943</strain>
        <strain evidence="3 4">CCUG 43002</strain>
    </source>
</reference>
<accession>A0A1T4JD21</accession>
<gene>
    <name evidence="1" type="ORF">H7R52_06680</name>
    <name evidence="3" type="ORF">HAU20_10230</name>
    <name evidence="2" type="ORF">HAU43_09990</name>
</gene>
<evidence type="ECO:0000313" key="1">
    <source>
        <dbReference type="EMBL" id="MBC6498482.1"/>
    </source>
</evidence>
<dbReference type="EMBL" id="JAAOCX010000016">
    <property type="protein sequence ID" value="MBJ7633407.1"/>
    <property type="molecule type" value="Genomic_DNA"/>
</dbReference>
<dbReference type="AlphaFoldDB" id="A0A1T4JD21"/>
<dbReference type="EMBL" id="JAAOCP010000016">
    <property type="protein sequence ID" value="MBJ7639751.1"/>
    <property type="molecule type" value="Genomic_DNA"/>
</dbReference>
<keyword evidence="4" id="KW-1185">Reference proteome</keyword>
<evidence type="ECO:0000313" key="3">
    <source>
        <dbReference type="EMBL" id="MBJ7639751.1"/>
    </source>
</evidence>
<dbReference type="Proteomes" id="UP000650485">
    <property type="component" value="Unassembled WGS sequence"/>
</dbReference>
<name>A0A1T4JD21_WEICO</name>
<organism evidence="3 4">
    <name type="scientific">Weissella confusa</name>
    <name type="common">Lactobacillus confusus</name>
    <dbReference type="NCBI Taxonomy" id="1583"/>
    <lineage>
        <taxon>Bacteria</taxon>
        <taxon>Bacillati</taxon>
        <taxon>Bacillota</taxon>
        <taxon>Bacilli</taxon>
        <taxon>Lactobacillales</taxon>
        <taxon>Lactobacillaceae</taxon>
        <taxon>Weissella</taxon>
    </lineage>
</organism>
<evidence type="ECO:0000313" key="2">
    <source>
        <dbReference type="EMBL" id="MBJ7633407.1"/>
    </source>
</evidence>
<dbReference type="Proteomes" id="UP000808038">
    <property type="component" value="Unassembled WGS sequence"/>
</dbReference>
<evidence type="ECO:0000313" key="4">
    <source>
        <dbReference type="Proteomes" id="UP000728106"/>
    </source>
</evidence>
<protein>
    <submittedName>
        <fullName evidence="3">Uncharacterized protein</fullName>
    </submittedName>
</protein>
<sequence length="56" mass="6581">MYIIEINGQYVQDISNGMPRFVFGKFGARQFYSEWEAQNYANMNGYYGFMNVVSAY</sequence>
<comment type="caution">
    <text evidence="3">The sequence shown here is derived from an EMBL/GenBank/DDBJ whole genome shotgun (WGS) entry which is preliminary data.</text>
</comment>
<dbReference type="Proteomes" id="UP000728106">
    <property type="component" value="Unassembled WGS sequence"/>
</dbReference>
<reference evidence="1" key="2">
    <citation type="submission" date="2020-08" db="EMBL/GenBank/DDBJ databases">
        <title>Complete genome sequence of Weissella confusa strain FS54 provides insights into metabolic potential.</title>
        <authorList>
            <person name="Fhoula I."/>
            <person name="Najjari A."/>
            <person name="Lekired A."/>
            <person name="Bessrour-Aouam N."/>
            <person name="Jaballah S."/>
            <person name="Klibi N."/>
            <person name="Ouzari H.-I."/>
        </authorList>
    </citation>
    <scope>NUCLEOTIDE SEQUENCE</scope>
    <source>
        <strain evidence="1">FS54</strain>
    </source>
</reference>
<reference evidence="3" key="1">
    <citation type="submission" date="2020-02" db="EMBL/GenBank/DDBJ databases">
        <authorList>
            <person name="Fontana A."/>
            <person name="Patrone V."/>
            <person name="Morelli L."/>
        </authorList>
    </citation>
    <scope>NUCLEOTIDE SEQUENCE</scope>
    <source>
        <strain evidence="2">CCUG 30943</strain>
        <strain evidence="3">CCUG 43002</strain>
    </source>
</reference>
<dbReference type="RefSeq" id="WP_003608933.1">
    <property type="nucleotide sequence ID" value="NZ_ALXH01000088.1"/>
</dbReference>